<evidence type="ECO:0000313" key="9">
    <source>
        <dbReference type="EMBL" id="QWL63371.1"/>
    </source>
</evidence>
<keyword evidence="5 8" id="KW-0812">Transmembrane</keyword>
<keyword evidence="7 8" id="KW-0472">Membrane</keyword>
<dbReference type="SUPFAM" id="SSF81345">
    <property type="entry name" value="ABC transporter involved in vitamin B12 uptake, BtuC"/>
    <property type="match status" value="1"/>
</dbReference>
<keyword evidence="6 8" id="KW-1133">Transmembrane helix</keyword>
<feature type="transmembrane region" description="Helical" evidence="8">
    <location>
        <begin position="90"/>
        <end position="112"/>
    </location>
</feature>
<dbReference type="NCBIfam" id="NF003001">
    <property type="entry name" value="PRK03784.1"/>
    <property type="match status" value="1"/>
</dbReference>
<dbReference type="GO" id="GO:0005886">
    <property type="term" value="C:plasma membrane"/>
    <property type="evidence" value="ECO:0007669"/>
    <property type="project" value="UniProtKB-SubCell"/>
</dbReference>
<dbReference type="InterPro" id="IPR000522">
    <property type="entry name" value="ABC_transptr_permease_BtuC"/>
</dbReference>
<feature type="transmembrane region" description="Helical" evidence="8">
    <location>
        <begin position="190"/>
        <end position="210"/>
    </location>
</feature>
<evidence type="ECO:0000256" key="3">
    <source>
        <dbReference type="ARBA" id="ARBA00022448"/>
    </source>
</evidence>
<dbReference type="PANTHER" id="PTHR30472">
    <property type="entry name" value="FERRIC ENTEROBACTIN TRANSPORT SYSTEM PERMEASE PROTEIN"/>
    <property type="match status" value="1"/>
</dbReference>
<evidence type="ECO:0000256" key="6">
    <source>
        <dbReference type="ARBA" id="ARBA00022989"/>
    </source>
</evidence>
<dbReference type="Gene3D" id="1.10.3470.10">
    <property type="entry name" value="ABC transporter involved in vitamin B12 uptake, BtuC"/>
    <property type="match status" value="1"/>
</dbReference>
<keyword evidence="3" id="KW-0813">Transport</keyword>
<dbReference type="Pfam" id="PF01032">
    <property type="entry name" value="FecCD"/>
    <property type="match status" value="1"/>
</dbReference>
<accession>A0ABD7EPY4</accession>
<organism evidence="9 10">
    <name type="scientific">Aeromonas jandaei</name>
    <dbReference type="NCBI Taxonomy" id="650"/>
    <lineage>
        <taxon>Bacteria</taxon>
        <taxon>Pseudomonadati</taxon>
        <taxon>Pseudomonadota</taxon>
        <taxon>Gammaproteobacteria</taxon>
        <taxon>Aeromonadales</taxon>
        <taxon>Aeromonadaceae</taxon>
        <taxon>Aeromonas</taxon>
    </lineage>
</organism>
<dbReference type="PANTHER" id="PTHR30472:SF29">
    <property type="entry name" value="VITAMIN B12 IMPORT SYSTEM PERMEASE PROTEIN BTUC"/>
    <property type="match status" value="1"/>
</dbReference>
<evidence type="ECO:0000256" key="1">
    <source>
        <dbReference type="ARBA" id="ARBA00004651"/>
    </source>
</evidence>
<evidence type="ECO:0000256" key="5">
    <source>
        <dbReference type="ARBA" id="ARBA00022692"/>
    </source>
</evidence>
<feature type="transmembrane region" description="Helical" evidence="8">
    <location>
        <begin position="118"/>
        <end position="138"/>
    </location>
</feature>
<dbReference type="Proteomes" id="UP000679312">
    <property type="component" value="Chromosome"/>
</dbReference>
<gene>
    <name evidence="9" type="primary">btuC</name>
    <name evidence="9" type="ORF">HQ399_14480</name>
</gene>
<comment type="similarity">
    <text evidence="2">Belongs to the binding-protein-dependent transport system permease family. FecCD subfamily.</text>
</comment>
<feature type="transmembrane region" description="Helical" evidence="8">
    <location>
        <begin position="59"/>
        <end position="78"/>
    </location>
</feature>
<feature type="transmembrane region" description="Helical" evidence="8">
    <location>
        <begin position="150"/>
        <end position="170"/>
    </location>
</feature>
<feature type="transmembrane region" description="Helical" evidence="8">
    <location>
        <begin position="240"/>
        <end position="267"/>
    </location>
</feature>
<sequence>MYLSLVARQLRWQRRWLLGLLLLTLLLFIFSLAWGEFVLLPWQPLGELEQRILLELRLPRALLALLAGAALACGGAVLQVMLHNPVAEPGLLGVSSGAGLAAMVAMAVAKALGVYLPGWGLSLAAFGGALLVTMLLIRLARRARLGHARLLLFGVAIGILTNAAMTWLLYFADDSSLREFMFWMMGSLSYGSQQLGWWWLLLPLTLLWLCRQGKELQQLLLGETQARLMGLDVDRMRVRLVLAVCLLTGLAVSLCGVIGFVGLVVPHLLRLCGGSDQRFLLPASALGGGALLLAADLVARSALNAGELPIGVITASVGAPLFIYLLLRQDAHAAS</sequence>
<feature type="transmembrane region" description="Helical" evidence="8">
    <location>
        <begin position="279"/>
        <end position="299"/>
    </location>
</feature>
<evidence type="ECO:0000256" key="7">
    <source>
        <dbReference type="ARBA" id="ARBA00023136"/>
    </source>
</evidence>
<feature type="transmembrane region" description="Helical" evidence="8">
    <location>
        <begin position="308"/>
        <end position="327"/>
    </location>
</feature>
<name>A0ABD7EPY4_AERJA</name>
<dbReference type="EMBL" id="CP053881">
    <property type="protein sequence ID" value="QWL63371.1"/>
    <property type="molecule type" value="Genomic_DNA"/>
</dbReference>
<evidence type="ECO:0000256" key="8">
    <source>
        <dbReference type="SAM" id="Phobius"/>
    </source>
</evidence>
<dbReference type="RefSeq" id="WP_215801515.1">
    <property type="nucleotide sequence ID" value="NZ_CP053881.1"/>
</dbReference>
<dbReference type="AlphaFoldDB" id="A0ABD7EPY4"/>
<dbReference type="InterPro" id="IPR037294">
    <property type="entry name" value="ABC_BtuC-like"/>
</dbReference>
<evidence type="ECO:0000256" key="4">
    <source>
        <dbReference type="ARBA" id="ARBA00022475"/>
    </source>
</evidence>
<reference evidence="9 10" key="1">
    <citation type="journal article" date="2021" name="Front. Microbiol.">
        <title>Prevalence and Genetic Analysis of Chromosomal mcr-3/7 in Aeromonas From U.S. Animal-Derived Samples.</title>
        <authorList>
            <person name="Wang Y."/>
            <person name="Hou N."/>
            <person name="Rasooly R."/>
            <person name="Gu Y."/>
            <person name="He X."/>
        </authorList>
    </citation>
    <scope>NUCLEOTIDE SEQUENCE [LARGE SCALE GENOMIC DNA]</scope>
    <source>
        <strain evidence="9 10">4608</strain>
    </source>
</reference>
<comment type="subcellular location">
    <subcellularLocation>
        <location evidence="1">Cell membrane</location>
        <topology evidence="1">Multi-pass membrane protein</topology>
    </subcellularLocation>
</comment>
<dbReference type="CDD" id="cd06550">
    <property type="entry name" value="TM_ABC_iron-siderophores_like"/>
    <property type="match status" value="1"/>
</dbReference>
<protein>
    <submittedName>
        <fullName evidence="9">Vitamin B12 ABC transporter permease BtuC</fullName>
    </submittedName>
</protein>
<proteinExistence type="inferred from homology"/>
<evidence type="ECO:0000313" key="10">
    <source>
        <dbReference type="Proteomes" id="UP000679312"/>
    </source>
</evidence>
<keyword evidence="4" id="KW-1003">Cell membrane</keyword>
<dbReference type="FunFam" id="1.10.3470.10:FF:000001">
    <property type="entry name" value="Vitamin B12 ABC transporter permease BtuC"/>
    <property type="match status" value="1"/>
</dbReference>
<evidence type="ECO:0000256" key="2">
    <source>
        <dbReference type="ARBA" id="ARBA00007935"/>
    </source>
</evidence>